<feature type="domain" description="CYTH" evidence="1">
    <location>
        <begin position="2"/>
        <end position="199"/>
    </location>
</feature>
<dbReference type="PANTHER" id="PTHR39569">
    <property type="entry name" value="INORGANIC TRIPHOSPHATASE"/>
    <property type="match status" value="1"/>
</dbReference>
<dbReference type="InterPro" id="IPR023577">
    <property type="entry name" value="CYTH_domain"/>
</dbReference>
<dbReference type="InterPro" id="IPR033469">
    <property type="entry name" value="CYTH-like_dom_sf"/>
</dbReference>
<dbReference type="Pfam" id="PF01928">
    <property type="entry name" value="CYTH"/>
    <property type="match status" value="1"/>
</dbReference>
<proteinExistence type="predicted"/>
<gene>
    <name evidence="2" type="ORF">NKI27_17175</name>
</gene>
<accession>A0ABY6N195</accession>
<dbReference type="SMART" id="SM01118">
    <property type="entry name" value="CYTH"/>
    <property type="match status" value="1"/>
</dbReference>
<dbReference type="SUPFAM" id="SSF55154">
    <property type="entry name" value="CYTH-like phosphatases"/>
    <property type="match status" value="1"/>
</dbReference>
<dbReference type="PROSITE" id="PS51707">
    <property type="entry name" value="CYTH"/>
    <property type="match status" value="1"/>
</dbReference>
<keyword evidence="3" id="KW-1185">Reference proteome</keyword>
<organism evidence="2 3">
    <name type="scientific">Alkalimarinus alittae</name>
    <dbReference type="NCBI Taxonomy" id="2961619"/>
    <lineage>
        <taxon>Bacteria</taxon>
        <taxon>Pseudomonadati</taxon>
        <taxon>Pseudomonadota</taxon>
        <taxon>Gammaproteobacteria</taxon>
        <taxon>Alteromonadales</taxon>
        <taxon>Alteromonadaceae</taxon>
        <taxon>Alkalimarinus</taxon>
    </lineage>
</organism>
<evidence type="ECO:0000259" key="1">
    <source>
        <dbReference type="PROSITE" id="PS51707"/>
    </source>
</evidence>
<dbReference type="CDD" id="cd07756">
    <property type="entry name" value="CYTH-like_Pase_CHAD"/>
    <property type="match status" value="1"/>
</dbReference>
<sequence>MAKEIELKLTALPEDIERVLPELVKTLRVVDLQETFLTNTYYDTSEALLNKSKVALRIREKGGRYIQTFKTKGKSVAGVHQRGEWEWYLASNKLDEMLLSAVEWPENVDVKNLAPYFSTNFKRTSGVINYKDSKIELAVDVGYIEAGGVRSPLSEIELEIIEGCVDSLFDVASEIAKILPVMLADVSKAEKGYRQRNQYLSNKFDYTFNCEGDYKAYIKNLIEENLARWIYWVDRASYKYEGCVLEEVKCALVMLKGVVSSYGCVDPLSVFRFSRLFDSELNRLNEIHKERVDEGQVVSRLLSSKETGVLAIELGRWLRNL</sequence>
<name>A0ABY6N195_9ALTE</name>
<dbReference type="RefSeq" id="WP_265047257.1">
    <property type="nucleotide sequence ID" value="NZ_CP100390.1"/>
</dbReference>
<protein>
    <submittedName>
        <fullName evidence="2">CYTH domain-containing protein</fullName>
    </submittedName>
</protein>
<reference evidence="2" key="1">
    <citation type="submission" date="2022-06" db="EMBL/GenBank/DDBJ databases">
        <title>Alkalimarinus sp. nov., isolated from gut of a Alitta virens.</title>
        <authorList>
            <person name="Yang A.I."/>
            <person name="Shin N.-R."/>
        </authorList>
    </citation>
    <scope>NUCLEOTIDE SEQUENCE</scope>
    <source>
        <strain evidence="2">A2M4</strain>
    </source>
</reference>
<dbReference type="EMBL" id="CP100390">
    <property type="protein sequence ID" value="UZE95767.1"/>
    <property type="molecule type" value="Genomic_DNA"/>
</dbReference>
<dbReference type="PANTHER" id="PTHR39569:SF1">
    <property type="entry name" value="INORGANIC TRIPHOSPHATASE"/>
    <property type="match status" value="1"/>
</dbReference>
<evidence type="ECO:0000313" key="2">
    <source>
        <dbReference type="EMBL" id="UZE95767.1"/>
    </source>
</evidence>
<dbReference type="InterPro" id="IPR039013">
    <property type="entry name" value="YgiF"/>
</dbReference>
<dbReference type="Gene3D" id="2.40.320.10">
    <property type="entry name" value="Hypothetical Protein Pfu-838710-001"/>
    <property type="match status" value="1"/>
</dbReference>
<dbReference type="Proteomes" id="UP001163739">
    <property type="component" value="Chromosome"/>
</dbReference>
<evidence type="ECO:0000313" key="3">
    <source>
        <dbReference type="Proteomes" id="UP001163739"/>
    </source>
</evidence>